<keyword evidence="4" id="KW-0274">FAD</keyword>
<dbReference type="PANTHER" id="PTHR11748:SF119">
    <property type="entry name" value="D-2-HYDROXYGLUTARATE DEHYDROGENASE"/>
    <property type="match status" value="1"/>
</dbReference>
<sequence>MKVQQLPPTMSQILPLEQLSKALEGDLFYDELHRVIYATDASVYQIKPLAVAQPKTVADIQTLVHFANQHQIPLTPRTAGTSLAGQTVGSGIIVDVSKYFTQIVSLDQENKTVTVQPGVIRDELNLFLKPYGLFFSPTTSTSNRCMIGGMVGNNSSGTTSIRYGVTRDKIVALQTILSDGSATVFKSLTSEAFIEKTKGTTLEHHIYRTLYEELSNTETQNEIIKEFPKPEIHRRNTGYAVDLLLKSDLFSGAEPTINLGTLLCGSEGTLAFTTEITLKVDDLPPAYNIMVAAHFHSIQESLEAVMIAMKHHLYTCEMMDDTILNCTKTNREQAKNRFFIQGEPKAIIMLEVAADTIEDAERQAEALIADLKQNNFGYALPKLYGKEIDKINALRKAGLGLLGSIVGDDKAADSIEDTAVELSDLPNYIAEFAAMMKKYGQEAIYYAHAGAGELHLRPILNLKKKEDLQLFRTIATEVAVLVKKYRGSLSGEHGDGIVRGEFLPYMIGENNYELLKRIKKAFDPNSIFNKGRITDTPKMDENLRVVSGREEPTIQTIQDFSDSMGILRLAEKCNGSGDCRKLPSAGGTLCPSYRATRNEKDTTRARANSLRQFLTNSEKDNKFDHDELYQVFDLCVSCKACASECPSNVDIASLKAEFLYQYQKANGFSKRNKIFAYNAKLNTLGSLTPTFTNWVSNLALVKKTMGIAPQRVVPHLAPTTFRNWVKKNRKDKATPLYPNGQVYLFCDEFTNFYDVGVGVDTYELLTQLGYQVVIIDHQESGRAFISKGFLEQAKAIATRNVAIFKDIVSAETPLIGIEPSAILTFRDEYLRLAEDKAGAEQLAKHVFTIEEFFKREIEKGAIRAEHFSDQAKSIKIHGHCHQKALSAVEATFVMLNLPKNNTVTIYNSGCCGMAGSFGYEKEHYEISMQMGEDTLFPKIRATDTNTIISAAGTSCRHQILDGTGREVQHPVTILKSCLK</sequence>
<comment type="caution">
    <text evidence="10">The sequence shown here is derived from an EMBL/GenBank/DDBJ whole genome shotgun (WGS) entry which is preliminary data.</text>
</comment>
<name>A0A199XRI7_9FLAO</name>
<dbReference type="InterPro" id="IPR016171">
    <property type="entry name" value="Vanillyl_alc_oxidase_C-sub2"/>
</dbReference>
<dbReference type="GO" id="GO:0071949">
    <property type="term" value="F:FAD binding"/>
    <property type="evidence" value="ECO:0007669"/>
    <property type="project" value="InterPro"/>
</dbReference>
<reference evidence="10 11" key="1">
    <citation type="submission" date="2016-06" db="EMBL/GenBank/DDBJ databases">
        <title>Draft genome sequence of Flavobacterium succinicans strain DD5b.</title>
        <authorList>
            <person name="Poehlein A."/>
            <person name="Daniel R."/>
            <person name="Simeonova D.D."/>
        </authorList>
    </citation>
    <scope>NUCLEOTIDE SEQUENCE [LARGE SCALE GENOMIC DNA]</scope>
    <source>
        <strain evidence="10 11">DD5b</strain>
    </source>
</reference>
<evidence type="ECO:0000256" key="1">
    <source>
        <dbReference type="ARBA" id="ARBA00001974"/>
    </source>
</evidence>
<keyword evidence="6" id="KW-0408">Iron</keyword>
<evidence type="ECO:0000259" key="8">
    <source>
        <dbReference type="PROSITE" id="PS51379"/>
    </source>
</evidence>
<dbReference type="InterPro" id="IPR004113">
    <property type="entry name" value="FAD-bd_oxidored_4_C"/>
</dbReference>
<dbReference type="PATRIC" id="fig|29536.5.peg.1631"/>
<protein>
    <submittedName>
        <fullName evidence="10">Anaerobic glycerol-3-phosphate dehydrogenase subunit C</fullName>
    </submittedName>
</protein>
<dbReference type="PROSITE" id="PS00198">
    <property type="entry name" value="4FE4S_FER_1"/>
    <property type="match status" value="1"/>
</dbReference>
<feature type="domain" description="4Fe-4S ferredoxin-type" evidence="8">
    <location>
        <begin position="626"/>
        <end position="657"/>
    </location>
</feature>
<dbReference type="GO" id="GO:1903457">
    <property type="term" value="P:lactate catabolic process"/>
    <property type="evidence" value="ECO:0007669"/>
    <property type="project" value="TreeGrafter"/>
</dbReference>
<dbReference type="InterPro" id="IPR017900">
    <property type="entry name" value="4Fe4S_Fe_S_CS"/>
</dbReference>
<evidence type="ECO:0000256" key="7">
    <source>
        <dbReference type="ARBA" id="ARBA00023014"/>
    </source>
</evidence>
<dbReference type="Gene3D" id="3.30.70.2740">
    <property type="match status" value="1"/>
</dbReference>
<evidence type="ECO:0000259" key="9">
    <source>
        <dbReference type="PROSITE" id="PS51387"/>
    </source>
</evidence>
<dbReference type="PROSITE" id="PS51387">
    <property type="entry name" value="FAD_PCMH"/>
    <property type="match status" value="1"/>
</dbReference>
<dbReference type="PROSITE" id="PS51379">
    <property type="entry name" value="4FE4S_FER_2"/>
    <property type="match status" value="1"/>
</dbReference>
<dbReference type="AlphaFoldDB" id="A0A199XRI7"/>
<dbReference type="SUPFAM" id="SSF55103">
    <property type="entry name" value="FAD-linked oxidases, C-terminal domain"/>
    <property type="match status" value="1"/>
</dbReference>
<dbReference type="InterPro" id="IPR036318">
    <property type="entry name" value="FAD-bd_PCMH-like_sf"/>
</dbReference>
<keyword evidence="5" id="KW-0560">Oxidoreductase</keyword>
<dbReference type="SUPFAM" id="SSF46548">
    <property type="entry name" value="alpha-helical ferredoxin"/>
    <property type="match status" value="1"/>
</dbReference>
<dbReference type="GO" id="GO:0004458">
    <property type="term" value="F:D-lactate dehydrogenase (cytochrome) activity"/>
    <property type="evidence" value="ECO:0007669"/>
    <property type="project" value="TreeGrafter"/>
</dbReference>
<comment type="cofactor">
    <cofactor evidence="1">
        <name>FAD</name>
        <dbReference type="ChEBI" id="CHEBI:57692"/>
    </cofactor>
</comment>
<feature type="domain" description="FAD-binding PCMH-type" evidence="9">
    <location>
        <begin position="44"/>
        <end position="283"/>
    </location>
</feature>
<keyword evidence="2" id="KW-0285">Flavoprotein</keyword>
<proteinExistence type="predicted"/>
<dbReference type="Pfam" id="PF02913">
    <property type="entry name" value="FAD-oxidase_C"/>
    <property type="match status" value="1"/>
</dbReference>
<dbReference type="InterPro" id="IPR016164">
    <property type="entry name" value="FAD-linked_Oxase-like_C"/>
</dbReference>
<dbReference type="GO" id="GO:0008720">
    <property type="term" value="F:D-lactate dehydrogenase (NAD+) activity"/>
    <property type="evidence" value="ECO:0007669"/>
    <property type="project" value="TreeGrafter"/>
</dbReference>
<dbReference type="GO" id="GO:0051536">
    <property type="term" value="F:iron-sulfur cluster binding"/>
    <property type="evidence" value="ECO:0007669"/>
    <property type="project" value="UniProtKB-KW"/>
</dbReference>
<dbReference type="GO" id="GO:0046872">
    <property type="term" value="F:metal ion binding"/>
    <property type="evidence" value="ECO:0007669"/>
    <property type="project" value="UniProtKB-KW"/>
</dbReference>
<accession>A0A199XRI7</accession>
<evidence type="ECO:0000313" key="10">
    <source>
        <dbReference type="EMBL" id="OAZ03866.1"/>
    </source>
</evidence>
<dbReference type="Gene3D" id="1.10.45.10">
    <property type="entry name" value="Vanillyl-alcohol Oxidase, Chain A, domain 4"/>
    <property type="match status" value="1"/>
</dbReference>
<dbReference type="InterPro" id="IPR009051">
    <property type="entry name" value="Helical_ferredxn"/>
</dbReference>
<dbReference type="InterPro" id="IPR006094">
    <property type="entry name" value="Oxid_FAD_bind_N"/>
</dbReference>
<gene>
    <name evidence="10" type="primary">glpC</name>
    <name evidence="10" type="ORF">FLB_15550</name>
</gene>
<organism evidence="10 11">
    <name type="scientific">Flavobacterium succinicans</name>
    <dbReference type="NCBI Taxonomy" id="29536"/>
    <lineage>
        <taxon>Bacteria</taxon>
        <taxon>Pseudomonadati</taxon>
        <taxon>Bacteroidota</taxon>
        <taxon>Flavobacteriia</taxon>
        <taxon>Flavobacteriales</taxon>
        <taxon>Flavobacteriaceae</taxon>
        <taxon>Flavobacterium</taxon>
    </lineage>
</organism>
<dbReference type="InterPro" id="IPR016169">
    <property type="entry name" value="FAD-bd_PCMH_sub2"/>
</dbReference>
<dbReference type="Gene3D" id="1.10.1060.10">
    <property type="entry name" value="Alpha-helical ferredoxin"/>
    <property type="match status" value="1"/>
</dbReference>
<dbReference type="InterPro" id="IPR016166">
    <property type="entry name" value="FAD-bd_PCMH"/>
</dbReference>
<keyword evidence="3" id="KW-0479">Metal-binding</keyword>
<dbReference type="InterPro" id="IPR017896">
    <property type="entry name" value="4Fe4S_Fe-S-bd"/>
</dbReference>
<dbReference type="PANTHER" id="PTHR11748">
    <property type="entry name" value="D-LACTATE DEHYDROGENASE"/>
    <property type="match status" value="1"/>
</dbReference>
<dbReference type="Gene3D" id="3.30.465.10">
    <property type="match status" value="1"/>
</dbReference>
<dbReference type="Proteomes" id="UP000093807">
    <property type="component" value="Unassembled WGS sequence"/>
</dbReference>
<dbReference type="EMBL" id="JMTM01000046">
    <property type="protein sequence ID" value="OAZ03866.1"/>
    <property type="molecule type" value="Genomic_DNA"/>
</dbReference>
<keyword evidence="7" id="KW-0411">Iron-sulfur</keyword>
<evidence type="ECO:0000256" key="5">
    <source>
        <dbReference type="ARBA" id="ARBA00023002"/>
    </source>
</evidence>
<keyword evidence="11" id="KW-1185">Reference proteome</keyword>
<evidence type="ECO:0000256" key="2">
    <source>
        <dbReference type="ARBA" id="ARBA00022630"/>
    </source>
</evidence>
<evidence type="ECO:0000313" key="11">
    <source>
        <dbReference type="Proteomes" id="UP000093807"/>
    </source>
</evidence>
<evidence type="ECO:0000256" key="4">
    <source>
        <dbReference type="ARBA" id="ARBA00022827"/>
    </source>
</evidence>
<dbReference type="Pfam" id="PF13534">
    <property type="entry name" value="Fer4_17"/>
    <property type="match status" value="1"/>
</dbReference>
<dbReference type="SUPFAM" id="SSF56176">
    <property type="entry name" value="FAD-binding/transporter-associated domain-like"/>
    <property type="match status" value="1"/>
</dbReference>
<evidence type="ECO:0000256" key="3">
    <source>
        <dbReference type="ARBA" id="ARBA00022723"/>
    </source>
</evidence>
<dbReference type="Pfam" id="PF01565">
    <property type="entry name" value="FAD_binding_4"/>
    <property type="match status" value="1"/>
</dbReference>
<evidence type="ECO:0000256" key="6">
    <source>
        <dbReference type="ARBA" id="ARBA00023004"/>
    </source>
</evidence>